<reference evidence="3 4" key="1">
    <citation type="submission" date="2019-03" db="EMBL/GenBank/DDBJ databases">
        <title>Genomic Encyclopedia of Type Strains, Phase IV (KMG-IV): sequencing the most valuable type-strain genomes for metagenomic binning, comparative biology and taxonomic classification.</title>
        <authorList>
            <person name="Goeker M."/>
        </authorList>
    </citation>
    <scope>NUCLEOTIDE SEQUENCE [LARGE SCALE GENOMIC DNA]</scope>
    <source>
        <strain evidence="3 4">DSM 16998</strain>
    </source>
</reference>
<accession>A0A4R6QGC2</accession>
<feature type="coiled-coil region" evidence="2">
    <location>
        <begin position="182"/>
        <end position="227"/>
    </location>
</feature>
<keyword evidence="4" id="KW-1185">Reference proteome</keyword>
<dbReference type="InterPro" id="IPR016772">
    <property type="entry name" value="UCP020408"/>
</dbReference>
<gene>
    <name evidence="3" type="ORF">DES47_11097</name>
</gene>
<evidence type="ECO:0000256" key="2">
    <source>
        <dbReference type="SAM" id="Coils"/>
    </source>
</evidence>
<evidence type="ECO:0000313" key="4">
    <source>
        <dbReference type="Proteomes" id="UP000295361"/>
    </source>
</evidence>
<evidence type="ECO:0000313" key="3">
    <source>
        <dbReference type="EMBL" id="TDP61884.1"/>
    </source>
</evidence>
<name>A0A4R6QGC2_9BURK</name>
<organism evidence="3 4">
    <name type="scientific">Roseateles toxinivorans</name>
    <dbReference type="NCBI Taxonomy" id="270368"/>
    <lineage>
        <taxon>Bacteria</taxon>
        <taxon>Pseudomonadati</taxon>
        <taxon>Pseudomonadota</taxon>
        <taxon>Betaproteobacteria</taxon>
        <taxon>Burkholderiales</taxon>
        <taxon>Sphaerotilaceae</taxon>
        <taxon>Roseateles</taxon>
    </lineage>
</organism>
<proteinExistence type="inferred from homology"/>
<dbReference type="Proteomes" id="UP000295361">
    <property type="component" value="Unassembled WGS sequence"/>
</dbReference>
<dbReference type="EMBL" id="SNXS01000010">
    <property type="protein sequence ID" value="TDP61884.1"/>
    <property type="molecule type" value="Genomic_DNA"/>
</dbReference>
<feature type="coiled-coil region" evidence="2">
    <location>
        <begin position="255"/>
        <end position="300"/>
    </location>
</feature>
<sequence>MCDELKPQPTLVSPATLRLGGALNERLRSIATLPETRGSRRHRLWDLPHSTHCPLMGVCLPMPALRRLLARFTGAQARLDDYEAHVGAVAECARRGPVAEAIQRELDRRHLPTLRRFALAKTTGQLAELWTEAQRGADIAGALWATLTHARCGDALREQVCREIHMIQHQVGACNRADLQRLDEVLDENVVLTRQLATLQQRCTRELQARAEQVEALQQALIRARAEAMARASALDAAQQDLRQLEALSPGLQGRAELTRRLEEQVLRSQALERQRLDWQQQAEREAQRAQGLAAQLQALSLAEEAVAADEPDLVTLKDQSILCVGGRTASVPVYKRLIEGTGGRFLHHDGGEDHTAAQLESSLAAADLVICQTGCVSHGAYWRVKDHCKRTGKRCVFVDKPSASSLARCLKEIEA</sequence>
<dbReference type="InParanoid" id="A0A4R6QGC2"/>
<dbReference type="RefSeq" id="WP_133703426.1">
    <property type="nucleotide sequence ID" value="NZ_SNXS01000010.1"/>
</dbReference>
<comment type="caution">
    <text evidence="3">The sequence shown here is derived from an EMBL/GenBank/DDBJ whole genome shotgun (WGS) entry which is preliminary data.</text>
</comment>
<dbReference type="OrthoDB" id="5296275at2"/>
<comment type="similarity">
    <text evidence="1">Belongs to the UPF0751 family.</text>
</comment>
<protein>
    <submittedName>
        <fullName evidence="3">Uncharacterized protein DUF2325</fullName>
    </submittedName>
</protein>
<keyword evidence="2" id="KW-0175">Coiled coil</keyword>
<evidence type="ECO:0000256" key="1">
    <source>
        <dbReference type="ARBA" id="ARBA00007189"/>
    </source>
</evidence>
<dbReference type="Pfam" id="PF10087">
    <property type="entry name" value="DUF2325"/>
    <property type="match status" value="1"/>
</dbReference>
<dbReference type="AlphaFoldDB" id="A0A4R6QGC2"/>